<feature type="region of interest" description="Disordered" evidence="1">
    <location>
        <begin position="38"/>
        <end position="78"/>
    </location>
</feature>
<organism evidence="3 4">
    <name type="scientific">Anopheles quadriannulatus</name>
    <name type="common">Mosquito</name>
    <dbReference type="NCBI Taxonomy" id="34691"/>
    <lineage>
        <taxon>Eukaryota</taxon>
        <taxon>Metazoa</taxon>
        <taxon>Ecdysozoa</taxon>
        <taxon>Arthropoda</taxon>
        <taxon>Hexapoda</taxon>
        <taxon>Insecta</taxon>
        <taxon>Pterygota</taxon>
        <taxon>Neoptera</taxon>
        <taxon>Endopterygota</taxon>
        <taxon>Diptera</taxon>
        <taxon>Nematocera</taxon>
        <taxon>Culicoidea</taxon>
        <taxon>Culicidae</taxon>
        <taxon>Anophelinae</taxon>
        <taxon>Anopheles</taxon>
    </lineage>
</organism>
<dbReference type="AlphaFoldDB" id="A0A182X1E0"/>
<feature type="signal peptide" evidence="2">
    <location>
        <begin position="1"/>
        <end position="30"/>
    </location>
</feature>
<feature type="compositionally biased region" description="Basic and acidic residues" evidence="1">
    <location>
        <begin position="38"/>
        <end position="48"/>
    </location>
</feature>
<evidence type="ECO:0000313" key="3">
    <source>
        <dbReference type="EnsemblMetazoa" id="AQUA003608-PA"/>
    </source>
</evidence>
<accession>A0A182X1E0</accession>
<evidence type="ECO:0000313" key="4">
    <source>
        <dbReference type="Proteomes" id="UP000076407"/>
    </source>
</evidence>
<feature type="chain" id="PRO_5037850433" description="Secreted protein" evidence="2">
    <location>
        <begin position="31"/>
        <end position="376"/>
    </location>
</feature>
<sequence>MRPPTAKASVATGQAATLAILVSLATFSGAVPTSVLADSKETNGHREVTASPGQNRLTTDDAMYGDDRAGPSNPQKRGVNPLLYREAELRNDFSGNSIPQNGVWEDVDVPLPGMPYPLELFDAPIEPGPFDRFNQQQQQQRTYDVLQNLLSHQPSPYNPLFIGRPVSGGYPVRMHGSGGAYGTERKKRTLATGPAKSYSHQMRLKRSTGKLSPAEVFSLLALMDSRDPYRPLSPLPEYIPDDQTNDVLAYAPNGMYPDVALPLALEQLLGARGGGGAGGDGYAYDDAGEWMNGWTEPSVDYMGIPMADLDALGALNDGKTVGSINAYMPQKRFMVSKKKRSVTQAPSPAAVVGCKPGDASCGAQSHQQGGIIQAAA</sequence>
<dbReference type="VEuPathDB" id="VectorBase:AQUA003608"/>
<proteinExistence type="predicted"/>
<keyword evidence="4" id="KW-1185">Reference proteome</keyword>
<keyword evidence="2" id="KW-0732">Signal</keyword>
<reference evidence="3" key="1">
    <citation type="submission" date="2020-05" db="UniProtKB">
        <authorList>
            <consortium name="EnsemblMetazoa"/>
        </authorList>
    </citation>
    <scope>IDENTIFICATION</scope>
    <source>
        <strain evidence="3">SANGQUA</strain>
    </source>
</reference>
<dbReference type="Proteomes" id="UP000076407">
    <property type="component" value="Unassembled WGS sequence"/>
</dbReference>
<evidence type="ECO:0000256" key="2">
    <source>
        <dbReference type="SAM" id="SignalP"/>
    </source>
</evidence>
<name>A0A182X1E0_ANOQN</name>
<evidence type="ECO:0008006" key="5">
    <source>
        <dbReference type="Google" id="ProtNLM"/>
    </source>
</evidence>
<protein>
    <recommendedName>
        <fullName evidence="5">Secreted protein</fullName>
    </recommendedName>
</protein>
<dbReference type="EnsemblMetazoa" id="AQUA003608-RA">
    <property type="protein sequence ID" value="AQUA003608-PA"/>
    <property type="gene ID" value="AQUA003608"/>
</dbReference>
<evidence type="ECO:0000256" key="1">
    <source>
        <dbReference type="SAM" id="MobiDB-lite"/>
    </source>
</evidence>